<sequence length="31" mass="3790">MEKVKKLFIKMNINRQMQNLKKERTKVLGLE</sequence>
<protein>
    <submittedName>
        <fullName evidence="1">Uncharacterized protein</fullName>
    </submittedName>
</protein>
<dbReference type="EMBL" id="MK072528">
    <property type="protein sequence ID" value="AYV87062.1"/>
    <property type="molecule type" value="Genomic_DNA"/>
</dbReference>
<proteinExistence type="predicted"/>
<reference evidence="1" key="1">
    <citation type="submission" date="2018-10" db="EMBL/GenBank/DDBJ databases">
        <title>Hidden diversity of soil giant viruses.</title>
        <authorList>
            <person name="Schulz F."/>
            <person name="Alteio L."/>
            <person name="Goudeau D."/>
            <person name="Ryan E.M."/>
            <person name="Malmstrom R.R."/>
            <person name="Blanchard J."/>
            <person name="Woyke T."/>
        </authorList>
    </citation>
    <scope>NUCLEOTIDE SEQUENCE</scope>
    <source>
        <strain evidence="1">SYV1</strain>
    </source>
</reference>
<organism evidence="1">
    <name type="scientific">Sylvanvirus sp</name>
    <dbReference type="NCBI Taxonomy" id="2487774"/>
    <lineage>
        <taxon>Viruses</taxon>
    </lineage>
</organism>
<gene>
    <name evidence="1" type="ORF">Sylvanvirus22_1</name>
</gene>
<evidence type="ECO:0000313" key="1">
    <source>
        <dbReference type="EMBL" id="AYV87062.1"/>
    </source>
</evidence>
<accession>A0A3G5AIM4</accession>
<name>A0A3G5AIM4_9VIRU</name>